<dbReference type="Pfam" id="PF13521">
    <property type="entry name" value="AAA_28"/>
    <property type="match status" value="1"/>
</dbReference>
<dbReference type="InterPro" id="IPR027417">
    <property type="entry name" value="P-loop_NTPase"/>
</dbReference>
<comment type="caution">
    <text evidence="2">The sequence shown here is derived from an EMBL/GenBank/DDBJ whole genome shotgun (WGS) entry which is preliminary data.</text>
</comment>
<evidence type="ECO:0000313" key="3">
    <source>
        <dbReference type="Proteomes" id="UP001201812"/>
    </source>
</evidence>
<evidence type="ECO:0000313" key="2">
    <source>
        <dbReference type="EMBL" id="KAI1690974.1"/>
    </source>
</evidence>
<accession>A0AAD4MHX9</accession>
<dbReference type="InterPro" id="IPR038727">
    <property type="entry name" value="NadR/Ttd14_AAA_dom"/>
</dbReference>
<dbReference type="AlphaFoldDB" id="A0AAD4MHX9"/>
<sequence>MDRFVILSGCSGGGKSTLLEALRLRGHRVVEEPGRRIVTQELDSGGSALPWVDATAFVRRAIDVSLADREAAAKLPGIVFFDRGLIDAASALQQLTGEPALTTLGQSHRYKQACLPHAAMAGDICRGSRAKT</sequence>
<feature type="domain" description="NadR/Ttd14 AAA" evidence="1">
    <location>
        <begin position="5"/>
        <end position="112"/>
    </location>
</feature>
<proteinExistence type="predicted"/>
<reference evidence="2" key="1">
    <citation type="submission" date="2022-01" db="EMBL/GenBank/DDBJ databases">
        <title>Genome Sequence Resource for Two Populations of Ditylenchus destructor, the Migratory Endoparasitic Phytonematode.</title>
        <authorList>
            <person name="Zhang H."/>
            <person name="Lin R."/>
            <person name="Xie B."/>
        </authorList>
    </citation>
    <scope>NUCLEOTIDE SEQUENCE</scope>
    <source>
        <strain evidence="2">BazhouSP</strain>
    </source>
</reference>
<dbReference type="SUPFAM" id="SSF52540">
    <property type="entry name" value="P-loop containing nucleoside triphosphate hydrolases"/>
    <property type="match status" value="1"/>
</dbReference>
<gene>
    <name evidence="2" type="ORF">DdX_22185</name>
</gene>
<dbReference type="EMBL" id="JAKKPZ010001030">
    <property type="protein sequence ID" value="KAI1690974.1"/>
    <property type="molecule type" value="Genomic_DNA"/>
</dbReference>
<dbReference type="Proteomes" id="UP001201812">
    <property type="component" value="Unassembled WGS sequence"/>
</dbReference>
<protein>
    <submittedName>
        <fullName evidence="2">AAA domain-containing protein</fullName>
    </submittedName>
</protein>
<name>A0AAD4MHX9_9BILA</name>
<evidence type="ECO:0000259" key="1">
    <source>
        <dbReference type="Pfam" id="PF13521"/>
    </source>
</evidence>
<organism evidence="2 3">
    <name type="scientific">Ditylenchus destructor</name>
    <dbReference type="NCBI Taxonomy" id="166010"/>
    <lineage>
        <taxon>Eukaryota</taxon>
        <taxon>Metazoa</taxon>
        <taxon>Ecdysozoa</taxon>
        <taxon>Nematoda</taxon>
        <taxon>Chromadorea</taxon>
        <taxon>Rhabditida</taxon>
        <taxon>Tylenchina</taxon>
        <taxon>Tylenchomorpha</taxon>
        <taxon>Sphaerularioidea</taxon>
        <taxon>Anguinidae</taxon>
        <taxon>Anguininae</taxon>
        <taxon>Ditylenchus</taxon>
    </lineage>
</organism>
<dbReference type="Gene3D" id="3.40.50.300">
    <property type="entry name" value="P-loop containing nucleotide triphosphate hydrolases"/>
    <property type="match status" value="1"/>
</dbReference>
<keyword evidence="3" id="KW-1185">Reference proteome</keyword>